<gene>
    <name evidence="3" type="ORF">METZ01_LOCUS105003</name>
</gene>
<feature type="domain" description="Amidohydrolase 3" evidence="2">
    <location>
        <begin position="98"/>
        <end position="587"/>
    </location>
</feature>
<name>A0A381WI50_9ZZZZ</name>
<dbReference type="Gene3D" id="3.10.310.70">
    <property type="match status" value="1"/>
</dbReference>
<sequence>MPTQSSARNLPSQLLVGGFKIALAILLAFSLAGLYSCAYTPSLVPSKNIAADLVLRNGDIYTVDAVRSWADAVAIKGEYIVYVGHDSGAQAFIDADTKVVDLNGKMILPGFQDVHIHPPWAGVKHQGCDLTDYYTLEETLAAIQKCVEDSPDKPFIRGDGWYVPLFPDGIPHKKILDEFDSTRPLYFLSADGHSLWVNSKALETMGVTKETPDPHGGRIERDSATNEPIGVFQEDAAINMAWRHAPYADEEIESGLRFATHYLNSLGITSIQDAIVKLDSNDPYGSLEAYRKLNESGDLTLRSVLALLWDVSQGPEQIQKFVEARRKYSGGNVKASSIKFWLDGIMEVKTAALLEPYLDGTNVSPYIAQPDLDIYIAKLDKLGFQVHIHAIGDATVRSSLDAFAHTRHANGIRDSRHHICHLELIHPTDIPRFKNLDVIANFQPLWAIMDDYITERTVPILGPERSRWLYPIGSVVKTGAVIAFGSDWYVSTADPLPQIETAVTREDAFDRFPGTFIPEERISLHDAIAAFTINAAYVNFQENTTGSIEVGKIADMVALDTNLFDIDPKKISDAKVLLTLFGGKTVYGSLDAF</sequence>
<organism evidence="3">
    <name type="scientific">marine metagenome</name>
    <dbReference type="NCBI Taxonomy" id="408172"/>
    <lineage>
        <taxon>unclassified sequences</taxon>
        <taxon>metagenomes</taxon>
        <taxon>ecological metagenomes</taxon>
    </lineage>
</organism>
<dbReference type="AlphaFoldDB" id="A0A381WI50"/>
<accession>A0A381WI50</accession>
<dbReference type="Gene3D" id="3.20.20.140">
    <property type="entry name" value="Metal-dependent hydrolases"/>
    <property type="match status" value="1"/>
</dbReference>
<proteinExistence type="predicted"/>
<dbReference type="SUPFAM" id="SSF51338">
    <property type="entry name" value="Composite domain of metallo-dependent hydrolases"/>
    <property type="match status" value="1"/>
</dbReference>
<dbReference type="InterPro" id="IPR011059">
    <property type="entry name" value="Metal-dep_hydrolase_composite"/>
</dbReference>
<dbReference type="EMBL" id="UINC01011877">
    <property type="protein sequence ID" value="SVA52149.1"/>
    <property type="molecule type" value="Genomic_DNA"/>
</dbReference>
<dbReference type="SUPFAM" id="SSF51556">
    <property type="entry name" value="Metallo-dependent hydrolases"/>
    <property type="match status" value="1"/>
</dbReference>
<dbReference type="InterPro" id="IPR013108">
    <property type="entry name" value="Amidohydro_3"/>
</dbReference>
<keyword evidence="1" id="KW-1133">Transmembrane helix</keyword>
<evidence type="ECO:0000313" key="3">
    <source>
        <dbReference type="EMBL" id="SVA52149.1"/>
    </source>
</evidence>
<dbReference type="InterPro" id="IPR032466">
    <property type="entry name" value="Metal_Hydrolase"/>
</dbReference>
<dbReference type="PANTHER" id="PTHR22642:SF2">
    <property type="entry name" value="PROTEIN LONG AFTER FAR-RED 3"/>
    <property type="match status" value="1"/>
</dbReference>
<dbReference type="PANTHER" id="PTHR22642">
    <property type="entry name" value="IMIDAZOLONEPROPIONASE"/>
    <property type="match status" value="1"/>
</dbReference>
<evidence type="ECO:0000259" key="2">
    <source>
        <dbReference type="Pfam" id="PF07969"/>
    </source>
</evidence>
<keyword evidence="1" id="KW-0812">Transmembrane</keyword>
<dbReference type="Gene3D" id="2.30.40.10">
    <property type="entry name" value="Urease, subunit C, domain 1"/>
    <property type="match status" value="1"/>
</dbReference>
<feature type="transmembrane region" description="Helical" evidence="1">
    <location>
        <begin position="12"/>
        <end position="35"/>
    </location>
</feature>
<evidence type="ECO:0000256" key="1">
    <source>
        <dbReference type="SAM" id="Phobius"/>
    </source>
</evidence>
<protein>
    <recommendedName>
        <fullName evidence="2">Amidohydrolase 3 domain-containing protein</fullName>
    </recommendedName>
</protein>
<reference evidence="3" key="1">
    <citation type="submission" date="2018-05" db="EMBL/GenBank/DDBJ databases">
        <authorList>
            <person name="Lanie J.A."/>
            <person name="Ng W.-L."/>
            <person name="Kazmierczak K.M."/>
            <person name="Andrzejewski T.M."/>
            <person name="Davidsen T.M."/>
            <person name="Wayne K.J."/>
            <person name="Tettelin H."/>
            <person name="Glass J.I."/>
            <person name="Rusch D."/>
            <person name="Podicherti R."/>
            <person name="Tsui H.-C.T."/>
            <person name="Winkler M.E."/>
        </authorList>
    </citation>
    <scope>NUCLEOTIDE SEQUENCE</scope>
</reference>
<dbReference type="CDD" id="cd01300">
    <property type="entry name" value="YtcJ_like"/>
    <property type="match status" value="1"/>
</dbReference>
<dbReference type="InterPro" id="IPR033932">
    <property type="entry name" value="YtcJ-like"/>
</dbReference>
<keyword evidence="1" id="KW-0472">Membrane</keyword>
<dbReference type="Pfam" id="PF07969">
    <property type="entry name" value="Amidohydro_3"/>
    <property type="match status" value="1"/>
</dbReference>
<dbReference type="GO" id="GO:0016810">
    <property type="term" value="F:hydrolase activity, acting on carbon-nitrogen (but not peptide) bonds"/>
    <property type="evidence" value="ECO:0007669"/>
    <property type="project" value="InterPro"/>
</dbReference>